<dbReference type="Proteomes" id="UP000191518">
    <property type="component" value="Unassembled WGS sequence"/>
</dbReference>
<sequence length="228" mass="23261">MRSFITASVLIASALAQSTGDYLKCATDTINSFDKSTFSSCDDKTEQECICANTATIKNIITTAIPSCSGLEIDSLATYICPSARVAAPLKHAGRPMQPIIEMRDATRRVIYVTQTRTDCSCKSSALAEKPMHVSQIPVNVPASSSMGLMVAASPTPVGYEHGLMVGAASSSMVFGPKGSGATPSAVPAGADATHFSPFEGAAAAGASVHGGVAVLGVAAVMAIMVAL</sequence>
<reference evidence="3" key="1">
    <citation type="journal article" date="2017" name="Nat. Microbiol.">
        <title>Global analysis of biosynthetic gene clusters reveals vast potential of secondary metabolite production in Penicillium species.</title>
        <authorList>
            <person name="Nielsen J.C."/>
            <person name="Grijseels S."/>
            <person name="Prigent S."/>
            <person name="Ji B."/>
            <person name="Dainat J."/>
            <person name="Nielsen K.F."/>
            <person name="Frisvad J.C."/>
            <person name="Workman M."/>
            <person name="Nielsen J."/>
        </authorList>
    </citation>
    <scope>NUCLEOTIDE SEQUENCE [LARGE SCALE GENOMIC DNA]</scope>
    <source>
        <strain evidence="3">IBT 29486</strain>
    </source>
</reference>
<evidence type="ECO:0008006" key="4">
    <source>
        <dbReference type="Google" id="ProtNLM"/>
    </source>
</evidence>
<dbReference type="EMBL" id="MDYP01000012">
    <property type="protein sequence ID" value="OQE07689.1"/>
    <property type="molecule type" value="Genomic_DNA"/>
</dbReference>
<evidence type="ECO:0000256" key="1">
    <source>
        <dbReference type="SAM" id="SignalP"/>
    </source>
</evidence>
<dbReference type="AlphaFoldDB" id="A0A1V6S1R7"/>
<gene>
    <name evidence="2" type="ORF">PENVUL_c012G04261</name>
</gene>
<evidence type="ECO:0000313" key="2">
    <source>
        <dbReference type="EMBL" id="OQE07689.1"/>
    </source>
</evidence>
<dbReference type="OrthoDB" id="4364984at2759"/>
<evidence type="ECO:0000313" key="3">
    <source>
        <dbReference type="Proteomes" id="UP000191518"/>
    </source>
</evidence>
<feature type="chain" id="PRO_5013071131" description="Extracellular membrane protein CFEM domain-containing protein" evidence="1">
    <location>
        <begin position="17"/>
        <end position="228"/>
    </location>
</feature>
<accession>A0A1V6S1R7</accession>
<name>A0A1V6S1R7_9EURO</name>
<organism evidence="2 3">
    <name type="scientific">Penicillium vulpinum</name>
    <dbReference type="NCBI Taxonomy" id="29845"/>
    <lineage>
        <taxon>Eukaryota</taxon>
        <taxon>Fungi</taxon>
        <taxon>Dikarya</taxon>
        <taxon>Ascomycota</taxon>
        <taxon>Pezizomycotina</taxon>
        <taxon>Eurotiomycetes</taxon>
        <taxon>Eurotiomycetidae</taxon>
        <taxon>Eurotiales</taxon>
        <taxon>Aspergillaceae</taxon>
        <taxon>Penicillium</taxon>
    </lineage>
</organism>
<protein>
    <recommendedName>
        <fullName evidence="4">Extracellular membrane protein CFEM domain-containing protein</fullName>
    </recommendedName>
</protein>
<comment type="caution">
    <text evidence="2">The sequence shown here is derived from an EMBL/GenBank/DDBJ whole genome shotgun (WGS) entry which is preliminary data.</text>
</comment>
<keyword evidence="3" id="KW-1185">Reference proteome</keyword>
<proteinExistence type="predicted"/>
<feature type="signal peptide" evidence="1">
    <location>
        <begin position="1"/>
        <end position="16"/>
    </location>
</feature>
<keyword evidence="1" id="KW-0732">Signal</keyword>